<feature type="region of interest" description="Disordered" evidence="1">
    <location>
        <begin position="103"/>
        <end position="146"/>
    </location>
</feature>
<gene>
    <name evidence="2" type="ORF">B0H67DRAFT_551148</name>
</gene>
<organism evidence="2 3">
    <name type="scientific">Lasiosphaeris hirsuta</name>
    <dbReference type="NCBI Taxonomy" id="260670"/>
    <lineage>
        <taxon>Eukaryota</taxon>
        <taxon>Fungi</taxon>
        <taxon>Dikarya</taxon>
        <taxon>Ascomycota</taxon>
        <taxon>Pezizomycotina</taxon>
        <taxon>Sordariomycetes</taxon>
        <taxon>Sordariomycetidae</taxon>
        <taxon>Sordariales</taxon>
        <taxon>Lasiosphaeriaceae</taxon>
        <taxon>Lasiosphaeris</taxon>
    </lineage>
</organism>
<evidence type="ECO:0000313" key="3">
    <source>
        <dbReference type="Proteomes" id="UP001172102"/>
    </source>
</evidence>
<reference evidence="2" key="1">
    <citation type="submission" date="2023-06" db="EMBL/GenBank/DDBJ databases">
        <title>Genome-scale phylogeny and comparative genomics of the fungal order Sordariales.</title>
        <authorList>
            <consortium name="Lawrence Berkeley National Laboratory"/>
            <person name="Hensen N."/>
            <person name="Bonometti L."/>
            <person name="Westerberg I."/>
            <person name="Brannstrom I.O."/>
            <person name="Guillou S."/>
            <person name="Cros-Aarteil S."/>
            <person name="Calhoun S."/>
            <person name="Haridas S."/>
            <person name="Kuo A."/>
            <person name="Mondo S."/>
            <person name="Pangilinan J."/>
            <person name="Riley R."/>
            <person name="Labutti K."/>
            <person name="Andreopoulos B."/>
            <person name="Lipzen A."/>
            <person name="Chen C."/>
            <person name="Yanf M."/>
            <person name="Daum C."/>
            <person name="Ng V."/>
            <person name="Clum A."/>
            <person name="Steindorff A."/>
            <person name="Ohm R."/>
            <person name="Martin F."/>
            <person name="Silar P."/>
            <person name="Natvig D."/>
            <person name="Lalanne C."/>
            <person name="Gautier V."/>
            <person name="Ament-Velasquez S.L."/>
            <person name="Kruys A."/>
            <person name="Hutchinson M.I."/>
            <person name="Powell A.J."/>
            <person name="Barry K."/>
            <person name="Miller A.N."/>
            <person name="Grigoriev I.V."/>
            <person name="Debuchy R."/>
            <person name="Gladieux P."/>
            <person name="Thoren M.H."/>
            <person name="Johannesson H."/>
        </authorList>
    </citation>
    <scope>NUCLEOTIDE SEQUENCE</scope>
    <source>
        <strain evidence="2">SMH4607-1</strain>
    </source>
</reference>
<proteinExistence type="predicted"/>
<dbReference type="Proteomes" id="UP001172102">
    <property type="component" value="Unassembled WGS sequence"/>
</dbReference>
<name>A0AA40E6C0_9PEZI</name>
<accession>A0AA40E6C0</accession>
<keyword evidence="3" id="KW-1185">Reference proteome</keyword>
<protein>
    <submittedName>
        <fullName evidence="2">Uncharacterized protein</fullName>
    </submittedName>
</protein>
<sequence>MPAKCQLSDPIFPRNEDQSYTIKSIEFDFFQPKYRCARLQEADTRCRRRNPTPRARTTAIDELASEDQTYPYLRIQGAKITERQYGRLKNTPAAIPVAMLLLPGLDPKTPSPRTPGRSTPKSASAKAKCTRTTPKPVKAGAPRPLR</sequence>
<dbReference type="AlphaFoldDB" id="A0AA40E6C0"/>
<evidence type="ECO:0000313" key="2">
    <source>
        <dbReference type="EMBL" id="KAK0725631.1"/>
    </source>
</evidence>
<dbReference type="EMBL" id="JAUKUA010000002">
    <property type="protein sequence ID" value="KAK0725631.1"/>
    <property type="molecule type" value="Genomic_DNA"/>
</dbReference>
<comment type="caution">
    <text evidence="2">The sequence shown here is derived from an EMBL/GenBank/DDBJ whole genome shotgun (WGS) entry which is preliminary data.</text>
</comment>
<evidence type="ECO:0000256" key="1">
    <source>
        <dbReference type="SAM" id="MobiDB-lite"/>
    </source>
</evidence>